<evidence type="ECO:0000313" key="1">
    <source>
        <dbReference type="EMBL" id="MCX7569403.1"/>
    </source>
</evidence>
<gene>
    <name evidence="1" type="ORF">OS242_05470</name>
</gene>
<organism evidence="1 2">
    <name type="scientific">Tumebacillus lacus</name>
    <dbReference type="NCBI Taxonomy" id="2995335"/>
    <lineage>
        <taxon>Bacteria</taxon>
        <taxon>Bacillati</taxon>
        <taxon>Bacillota</taxon>
        <taxon>Bacilli</taxon>
        <taxon>Bacillales</taxon>
        <taxon>Alicyclobacillaceae</taxon>
        <taxon>Tumebacillus</taxon>
    </lineage>
</organism>
<protein>
    <recommendedName>
        <fullName evidence="3">Collagen-like protein</fullName>
    </recommendedName>
</protein>
<name>A0ABT3WXK0_9BACL</name>
<evidence type="ECO:0000313" key="2">
    <source>
        <dbReference type="Proteomes" id="UP001208017"/>
    </source>
</evidence>
<dbReference type="EMBL" id="JAPMLT010000002">
    <property type="protein sequence ID" value="MCX7569403.1"/>
    <property type="molecule type" value="Genomic_DNA"/>
</dbReference>
<comment type="caution">
    <text evidence="1">The sequence shown here is derived from an EMBL/GenBank/DDBJ whole genome shotgun (WGS) entry which is preliminary data.</text>
</comment>
<proteinExistence type="predicted"/>
<accession>A0ABT3WXK0</accession>
<keyword evidence="2" id="KW-1185">Reference proteome</keyword>
<evidence type="ECO:0008006" key="3">
    <source>
        <dbReference type="Google" id="ProtNLM"/>
    </source>
</evidence>
<dbReference type="Proteomes" id="UP001208017">
    <property type="component" value="Unassembled WGS sequence"/>
</dbReference>
<sequence>MGKRYRADDEFVWMYVPVAVHQDVEEEMRFQPGGGFPGVPGGFPGVPGGFPGVPGGFPGGPGAPGGVGRPPSFTPSYQQAQKLGVPGGPGVGTYAVAPQALRQCINRWTYIWQRNGNQFWIFLTGVRRRTATGLLYGYYPFGIDVRTIDAFYCV</sequence>
<reference evidence="1 2" key="1">
    <citation type="submission" date="2022-11" db="EMBL/GenBank/DDBJ databases">
        <title>Study of microbial diversity in lake waters.</title>
        <authorList>
            <person name="Zhang J."/>
        </authorList>
    </citation>
    <scope>NUCLEOTIDE SEQUENCE [LARGE SCALE GENOMIC DNA]</scope>
    <source>
        <strain evidence="1 2">DT12</strain>
    </source>
</reference>
<dbReference type="RefSeq" id="WP_267150646.1">
    <property type="nucleotide sequence ID" value="NZ_JAPMLT010000002.1"/>
</dbReference>